<keyword evidence="3" id="KW-0158">Chromosome</keyword>
<evidence type="ECO:0000256" key="1">
    <source>
        <dbReference type="ARBA" id="ARBA00004123"/>
    </source>
</evidence>
<keyword evidence="5" id="KW-0539">Nucleus</keyword>
<dbReference type="InterPro" id="IPR008426">
    <property type="entry name" value="CENP-H_C"/>
</dbReference>
<accession>A0A5J4X5W4</accession>
<evidence type="ECO:0000256" key="4">
    <source>
        <dbReference type="ARBA" id="ARBA00022838"/>
    </source>
</evidence>
<comment type="similarity">
    <text evidence="7">Belongs to the CENP-H/MCM16 family.</text>
</comment>
<dbReference type="GO" id="GO:0007059">
    <property type="term" value="P:chromosome segregation"/>
    <property type="evidence" value="ECO:0007669"/>
    <property type="project" value="TreeGrafter"/>
</dbReference>
<dbReference type="GO" id="GO:0007052">
    <property type="term" value="P:mitotic spindle organization"/>
    <property type="evidence" value="ECO:0007669"/>
    <property type="project" value="TreeGrafter"/>
</dbReference>
<evidence type="ECO:0000259" key="9">
    <source>
        <dbReference type="Pfam" id="PF05837"/>
    </source>
</evidence>
<dbReference type="Pfam" id="PF05837">
    <property type="entry name" value="CENP-H"/>
    <property type="match status" value="1"/>
</dbReference>
<evidence type="ECO:0000256" key="3">
    <source>
        <dbReference type="ARBA" id="ARBA00022454"/>
    </source>
</evidence>
<keyword evidence="4" id="KW-0995">Kinetochore</keyword>
<dbReference type="PANTHER" id="PTHR48122:SF1">
    <property type="entry name" value="CENTROMERE PROTEIN H"/>
    <property type="match status" value="1"/>
</dbReference>
<evidence type="ECO:0000313" key="11">
    <source>
        <dbReference type="Proteomes" id="UP000324800"/>
    </source>
</evidence>
<protein>
    <recommendedName>
        <fullName evidence="9">Centromere protein H C-terminal domain-containing protein</fullName>
    </recommendedName>
</protein>
<dbReference type="Proteomes" id="UP000324800">
    <property type="component" value="Unassembled WGS sequence"/>
</dbReference>
<evidence type="ECO:0000256" key="8">
    <source>
        <dbReference type="SAM" id="Coils"/>
    </source>
</evidence>
<name>A0A5J4X5W4_9EUKA</name>
<dbReference type="InterPro" id="IPR040034">
    <property type="entry name" value="CENP-H"/>
</dbReference>
<evidence type="ECO:0000256" key="5">
    <source>
        <dbReference type="ARBA" id="ARBA00023242"/>
    </source>
</evidence>
<organism evidence="10 11">
    <name type="scientific">Streblomastix strix</name>
    <dbReference type="NCBI Taxonomy" id="222440"/>
    <lineage>
        <taxon>Eukaryota</taxon>
        <taxon>Metamonada</taxon>
        <taxon>Preaxostyla</taxon>
        <taxon>Oxymonadida</taxon>
        <taxon>Streblomastigidae</taxon>
        <taxon>Streblomastix</taxon>
    </lineage>
</organism>
<dbReference type="GO" id="GO:0005634">
    <property type="term" value="C:nucleus"/>
    <property type="evidence" value="ECO:0007669"/>
    <property type="project" value="UniProtKB-SubCell"/>
</dbReference>
<reference evidence="10 11" key="1">
    <citation type="submission" date="2019-03" db="EMBL/GenBank/DDBJ databases">
        <title>Single cell metagenomics reveals metabolic interactions within the superorganism composed of flagellate Streblomastix strix and complex community of Bacteroidetes bacteria on its surface.</title>
        <authorList>
            <person name="Treitli S.C."/>
            <person name="Kolisko M."/>
            <person name="Husnik F."/>
            <person name="Keeling P."/>
            <person name="Hampl V."/>
        </authorList>
    </citation>
    <scope>NUCLEOTIDE SEQUENCE [LARGE SCALE GENOMIC DNA]</scope>
    <source>
        <strain evidence="10">ST1C</strain>
    </source>
</reference>
<keyword evidence="8" id="KW-0175">Coiled coil</keyword>
<dbReference type="GO" id="GO:0051382">
    <property type="term" value="P:kinetochore assembly"/>
    <property type="evidence" value="ECO:0007669"/>
    <property type="project" value="InterPro"/>
</dbReference>
<keyword evidence="6" id="KW-0137">Centromere</keyword>
<proteinExistence type="inferred from homology"/>
<evidence type="ECO:0000256" key="7">
    <source>
        <dbReference type="ARBA" id="ARBA00025735"/>
    </source>
</evidence>
<dbReference type="GO" id="GO:0000776">
    <property type="term" value="C:kinetochore"/>
    <property type="evidence" value="ECO:0007669"/>
    <property type="project" value="UniProtKB-KW"/>
</dbReference>
<feature type="domain" description="Centromere protein H C-terminal" evidence="9">
    <location>
        <begin position="13"/>
        <end position="168"/>
    </location>
</feature>
<comment type="caution">
    <text evidence="10">The sequence shown here is derived from an EMBL/GenBank/DDBJ whole genome shotgun (WGS) entry which is preliminary data.</text>
</comment>
<sequence length="204" mass="23785">MAEGDGNLQSGPQKLFDSESALSILFLAMRTAFRTDAVDKVIEELGTENENYQILVEQTKQKRMLLTQLSELSRQVNDRKDQLERIKMQIRQRRIANMELFAQVEDLKEQRQNLKQNTINAEDKRLRDEYTTLHKQNCILRKVFMKSIMESGINWAQEPALLSLTLQLDALPMSDDLILHSNFETDYLRFVRRTPDAEGQPLNQ</sequence>
<dbReference type="AlphaFoldDB" id="A0A5J4X5W4"/>
<evidence type="ECO:0000256" key="6">
    <source>
        <dbReference type="ARBA" id="ARBA00023328"/>
    </source>
</evidence>
<dbReference type="GO" id="GO:0043515">
    <property type="term" value="F:kinetochore binding"/>
    <property type="evidence" value="ECO:0007669"/>
    <property type="project" value="TreeGrafter"/>
</dbReference>
<comment type="subcellular location">
    <subcellularLocation>
        <location evidence="2">Chromosome</location>
        <location evidence="2">Centromere</location>
        <location evidence="2">Kinetochore</location>
    </subcellularLocation>
    <subcellularLocation>
        <location evidence="1">Nucleus</location>
    </subcellularLocation>
</comment>
<dbReference type="PANTHER" id="PTHR48122">
    <property type="entry name" value="CENTROMERE PROTEIN H"/>
    <property type="match status" value="1"/>
</dbReference>
<evidence type="ECO:0000313" key="10">
    <source>
        <dbReference type="EMBL" id="KAA6402610.1"/>
    </source>
</evidence>
<evidence type="ECO:0000256" key="2">
    <source>
        <dbReference type="ARBA" id="ARBA00004629"/>
    </source>
</evidence>
<dbReference type="EMBL" id="SNRW01000210">
    <property type="protein sequence ID" value="KAA6402610.1"/>
    <property type="molecule type" value="Genomic_DNA"/>
</dbReference>
<feature type="coiled-coil region" evidence="8">
    <location>
        <begin position="42"/>
        <end position="124"/>
    </location>
</feature>
<gene>
    <name evidence="10" type="ORF">EZS28_001860</name>
</gene>